<proteinExistence type="predicted"/>
<protein>
    <submittedName>
        <fullName evidence="2">GerMN domain-containing protein</fullName>
    </submittedName>
</protein>
<keyword evidence="3" id="KW-1185">Reference proteome</keyword>
<dbReference type="SMART" id="SM00909">
    <property type="entry name" value="Germane"/>
    <property type="match status" value="1"/>
</dbReference>
<evidence type="ECO:0000259" key="1">
    <source>
        <dbReference type="SMART" id="SM00909"/>
    </source>
</evidence>
<dbReference type="Pfam" id="PF10646">
    <property type="entry name" value="Germane"/>
    <property type="match status" value="1"/>
</dbReference>
<dbReference type="EMBL" id="CP115165">
    <property type="protein sequence ID" value="WDA57546.1"/>
    <property type="molecule type" value="Genomic_DNA"/>
</dbReference>
<accession>A0ABY7UYA2</accession>
<name>A0ABY7UYA2_9DEIO</name>
<dbReference type="RefSeq" id="WP_273987483.1">
    <property type="nucleotide sequence ID" value="NZ_BAABQT010000021.1"/>
</dbReference>
<dbReference type="InterPro" id="IPR019606">
    <property type="entry name" value="GerMN"/>
</dbReference>
<feature type="domain" description="GerMN" evidence="1">
    <location>
        <begin position="85"/>
        <end position="171"/>
    </location>
</feature>
<gene>
    <name evidence="2" type="ORF">M8445_09240</name>
</gene>
<evidence type="ECO:0000313" key="3">
    <source>
        <dbReference type="Proteomes" id="UP001217044"/>
    </source>
</evidence>
<evidence type="ECO:0000313" key="2">
    <source>
        <dbReference type="EMBL" id="WDA57546.1"/>
    </source>
</evidence>
<reference evidence="2 3" key="1">
    <citation type="submission" date="2022-12" db="EMBL/GenBank/DDBJ databases">
        <title>Genome Sequence of Deinococcus aquaticus Type Strain PB314.</title>
        <authorList>
            <person name="Albert C."/>
            <person name="Hill J."/>
            <person name="Boren L."/>
            <person name="Scholz-Ng S."/>
            <person name="Fatema N."/>
            <person name="Grosso R."/>
            <person name="Soboslay E."/>
            <person name="Tuohy J."/>
        </authorList>
    </citation>
    <scope>NUCLEOTIDE SEQUENCE [LARGE SCALE GENOMIC DNA]</scope>
    <source>
        <strain evidence="2 3">PB-314</strain>
    </source>
</reference>
<organism evidence="2 3">
    <name type="scientific">Deinococcus aquaticus</name>
    <dbReference type="NCBI Taxonomy" id="328692"/>
    <lineage>
        <taxon>Bacteria</taxon>
        <taxon>Thermotogati</taxon>
        <taxon>Deinococcota</taxon>
        <taxon>Deinococci</taxon>
        <taxon>Deinococcales</taxon>
        <taxon>Deinococcaceae</taxon>
        <taxon>Deinococcus</taxon>
    </lineage>
</organism>
<dbReference type="Proteomes" id="UP001217044">
    <property type="component" value="Chromosome"/>
</dbReference>
<sequence>MSGALGGVARVFSLFNVVAAGLLATSVLALQAVQRPPVAPTPPKLELTERTSLKVKVYFTDSKVQLLKPETRTVLVTKSNARAVAQAALNVWADGPYDRNLLAVVPAKTAPPKVYLRGQHFFVDLPAAYANLRYGTSGERMLLCTVTRTLLEDRGEDVTFLVGGENVESLGHLDLREPYTRRDCADQ</sequence>